<name>A0ABX8TJ82_9CAUL</name>
<organism evidence="2 3">
    <name type="scientific">Brevundimonas nasdae</name>
    <dbReference type="NCBI Taxonomy" id="172043"/>
    <lineage>
        <taxon>Bacteria</taxon>
        <taxon>Pseudomonadati</taxon>
        <taxon>Pseudomonadota</taxon>
        <taxon>Alphaproteobacteria</taxon>
        <taxon>Caulobacterales</taxon>
        <taxon>Caulobacteraceae</taxon>
        <taxon>Brevundimonas</taxon>
    </lineage>
</organism>
<dbReference type="RefSeq" id="WP_219353728.1">
    <property type="nucleotide sequence ID" value="NZ_CP080034.1"/>
</dbReference>
<dbReference type="Proteomes" id="UP000824334">
    <property type="component" value="Chromosome"/>
</dbReference>
<accession>A0ABX8TJ82</accession>
<dbReference type="GeneID" id="94374301"/>
<sequence length="230" mass="24983">MNRTMTKAWVLASALALTAQAGVVNARPLPETAWIPTDATACDLTAWPSYRLNAPVVVRSAPDTQAAVLGVLPTRSDQIDYPYSVRFQVREARPGWLKIADGSDAYNHGETDADDRQLPVRTVYSGEGWIPADAAQFAIQSARGFARPDRSSERLLDLGDDWVTDMGRVAAIRACGPGGWVLVDYVVVRESVGGVPRELAADRVRTGTAWFQGVCEAEETTCDMASVDRE</sequence>
<keyword evidence="1" id="KW-0732">Signal</keyword>
<proteinExistence type="predicted"/>
<keyword evidence="3" id="KW-1185">Reference proteome</keyword>
<evidence type="ECO:0000256" key="1">
    <source>
        <dbReference type="SAM" id="SignalP"/>
    </source>
</evidence>
<reference evidence="2 3" key="1">
    <citation type="submission" date="2021-07" db="EMBL/GenBank/DDBJ databases">
        <title>Isolation and characterization of bacteria from a gold mining with a capacity of golden bioaccumulation.</title>
        <authorList>
            <person name="Yang X.J."/>
        </authorList>
    </citation>
    <scope>NUCLEOTIDE SEQUENCE [LARGE SCALE GENOMIC DNA]</scope>
    <source>
        <strain evidence="2 3">Au29</strain>
    </source>
</reference>
<protein>
    <recommendedName>
        <fullName evidence="4">SH3b domain-containing protein</fullName>
    </recommendedName>
</protein>
<gene>
    <name evidence="2" type="ORF">KWG56_03425</name>
</gene>
<evidence type="ECO:0000313" key="3">
    <source>
        <dbReference type="Proteomes" id="UP000824334"/>
    </source>
</evidence>
<evidence type="ECO:0000313" key="2">
    <source>
        <dbReference type="EMBL" id="QYC11074.1"/>
    </source>
</evidence>
<evidence type="ECO:0008006" key="4">
    <source>
        <dbReference type="Google" id="ProtNLM"/>
    </source>
</evidence>
<dbReference type="EMBL" id="CP080034">
    <property type="protein sequence ID" value="QYC11074.1"/>
    <property type="molecule type" value="Genomic_DNA"/>
</dbReference>
<feature type="signal peptide" evidence="1">
    <location>
        <begin position="1"/>
        <end position="21"/>
    </location>
</feature>
<feature type="chain" id="PRO_5045856107" description="SH3b domain-containing protein" evidence="1">
    <location>
        <begin position="22"/>
        <end position="230"/>
    </location>
</feature>